<dbReference type="Proteomes" id="UP000326711">
    <property type="component" value="Chromosome"/>
</dbReference>
<reference evidence="2" key="1">
    <citation type="submission" date="2019-10" db="EMBL/GenBank/DDBJ databases">
        <title>Complete genome sequence of Corynebacterium urogenitalis DSM 108747, isolated from the genital tract of a cow.</title>
        <authorList>
            <person name="Ruckert C."/>
            <person name="Ballas P."/>
            <person name="Wagener K."/>
            <person name="Drillich M."/>
            <person name="Kaempfer P."/>
            <person name="Busse H.-J."/>
            <person name="Ehling-Schulz M."/>
        </authorList>
    </citation>
    <scope>NUCLEOTIDE SEQUENCE [LARGE SCALE GENOMIC DNA]</scope>
    <source>
        <strain evidence="2">LMM 1652</strain>
    </source>
</reference>
<sequence length="295" mass="31832">MSSPNSVGASHGSAPGLRVVAQTLKPSEYVALIDQAPTIAQLAGIELGSPAMPLWSLGFHPWQIESKAQAERELAVFDQCLSGGVGADQGLGTGATRFIGEIGLDFAPRRLEQAGVELQKQVLRRILKTVCDAAKTSSSVGSTAHSPTNDDARPYILSIHAVRSATAVLDLLEEQRVTEHNVAPIIHWFSGTSDELTRLVRLGGYVSVNPRMLETKRGRAYVKQVPSDRLLLETDMPASPVTSGKAQTASAESVAQQIAREIRDTLANTLERISEIRGRNTGPDIERLQHRLFGK</sequence>
<dbReference type="SUPFAM" id="SSF51556">
    <property type="entry name" value="Metallo-dependent hydrolases"/>
    <property type="match status" value="1"/>
</dbReference>
<evidence type="ECO:0000313" key="1">
    <source>
        <dbReference type="EMBL" id="QFQ01906.1"/>
    </source>
</evidence>
<dbReference type="PANTHER" id="PTHR46124">
    <property type="entry name" value="D-AMINOACYL-TRNA DEACYLASE"/>
    <property type="match status" value="1"/>
</dbReference>
<dbReference type="KEGG" id="cuo:CUROG_02580"/>
<name>A0A5J6Z4B8_9CORY</name>
<organism evidence="1 2">
    <name type="scientific">Corynebacterium urogenitale</name>
    <dbReference type="NCBI Taxonomy" id="2487892"/>
    <lineage>
        <taxon>Bacteria</taxon>
        <taxon>Bacillati</taxon>
        <taxon>Actinomycetota</taxon>
        <taxon>Actinomycetes</taxon>
        <taxon>Mycobacteriales</taxon>
        <taxon>Corynebacteriaceae</taxon>
        <taxon>Corynebacterium</taxon>
    </lineage>
</organism>
<dbReference type="RefSeq" id="WP_236640613.1">
    <property type="nucleotide sequence ID" value="NZ_CP045032.1"/>
</dbReference>
<dbReference type="GO" id="GO:0016788">
    <property type="term" value="F:hydrolase activity, acting on ester bonds"/>
    <property type="evidence" value="ECO:0007669"/>
    <property type="project" value="InterPro"/>
</dbReference>
<dbReference type="EMBL" id="CP045032">
    <property type="protein sequence ID" value="QFQ01906.1"/>
    <property type="molecule type" value="Genomic_DNA"/>
</dbReference>
<protein>
    <submittedName>
        <fullName evidence="1">DNase TatD</fullName>
    </submittedName>
</protein>
<dbReference type="PANTHER" id="PTHR46124:SF2">
    <property type="entry name" value="D-AMINOACYL-TRNA DEACYLASE"/>
    <property type="match status" value="1"/>
</dbReference>
<gene>
    <name evidence="1" type="ORF">CUROG_02580</name>
</gene>
<proteinExistence type="predicted"/>
<dbReference type="InterPro" id="IPR001130">
    <property type="entry name" value="TatD-like"/>
</dbReference>
<accession>A0A5J6Z4B8</accession>
<dbReference type="Pfam" id="PF01026">
    <property type="entry name" value="TatD_DNase"/>
    <property type="match status" value="1"/>
</dbReference>
<evidence type="ECO:0000313" key="2">
    <source>
        <dbReference type="Proteomes" id="UP000326711"/>
    </source>
</evidence>
<dbReference type="InterPro" id="IPR032466">
    <property type="entry name" value="Metal_Hydrolase"/>
</dbReference>
<dbReference type="AlphaFoldDB" id="A0A5J6Z4B8"/>
<dbReference type="Gene3D" id="3.20.20.140">
    <property type="entry name" value="Metal-dependent hydrolases"/>
    <property type="match status" value="1"/>
</dbReference>
<keyword evidence="2" id="KW-1185">Reference proteome</keyword>